<organism evidence="1 2">
    <name type="scientific">[Eubacterium] hominis</name>
    <dbReference type="NCBI Taxonomy" id="2764325"/>
    <lineage>
        <taxon>Bacteria</taxon>
        <taxon>Bacillati</taxon>
        <taxon>Bacillota</taxon>
        <taxon>Erysipelotrichia</taxon>
        <taxon>Erysipelotrichales</taxon>
        <taxon>Erysipelotrichaceae</taxon>
        <taxon>Amedibacillus</taxon>
    </lineage>
</organism>
<dbReference type="RefSeq" id="WP_117451213.1">
    <property type="nucleotide sequence ID" value="NZ_CP060636.1"/>
</dbReference>
<proteinExistence type="predicted"/>
<dbReference type="Proteomes" id="UP000515856">
    <property type="component" value="Chromosome"/>
</dbReference>
<name>A0A7G9GSF7_9FIRM</name>
<evidence type="ECO:0000313" key="1">
    <source>
        <dbReference type="EMBL" id="QNM13739.1"/>
    </source>
</evidence>
<evidence type="ECO:0008006" key="3">
    <source>
        <dbReference type="Google" id="ProtNLM"/>
    </source>
</evidence>
<gene>
    <name evidence="1" type="ORF">H9Q80_07305</name>
</gene>
<reference evidence="1 2" key="1">
    <citation type="submission" date="2020-08" db="EMBL/GenBank/DDBJ databases">
        <authorList>
            <person name="Liu C."/>
            <person name="Sun Q."/>
        </authorList>
    </citation>
    <scope>NUCLEOTIDE SEQUENCE [LARGE SCALE GENOMIC DNA]</scope>
    <source>
        <strain evidence="1 2">NSJ-61</strain>
    </source>
</reference>
<evidence type="ECO:0000313" key="2">
    <source>
        <dbReference type="Proteomes" id="UP000515856"/>
    </source>
</evidence>
<dbReference type="KEGG" id="ehn:H9Q80_07305"/>
<dbReference type="EMBL" id="CP060636">
    <property type="protein sequence ID" value="QNM13739.1"/>
    <property type="molecule type" value="Genomic_DNA"/>
</dbReference>
<sequence length="193" mass="22744">MEERSLDLLPRLEDTRDRQIPQILKFELNEIKAHFDEDLSAISSLFTVFKQNEKNDVCAKLILRSQVVLLESAFDFYLHEITKFGVNKIFEGSWVSTEKYKNIVIKLEMVEKILNNEVSENWFFEFINQYYSKETMVSFESIKDQMNLLGIRIQDIADKAFYEQGSSKPTITKMKNIVNALYKRRNIIAHQSN</sequence>
<keyword evidence="2" id="KW-1185">Reference proteome</keyword>
<accession>A0A7G9GSF7</accession>
<dbReference type="AlphaFoldDB" id="A0A7G9GSF7"/>
<protein>
    <recommendedName>
        <fullName evidence="3">RiboL-PSP-HEPN domain-containing protein</fullName>
    </recommendedName>
</protein>